<accession>A0A0F9IU20</accession>
<evidence type="ECO:0000313" key="1">
    <source>
        <dbReference type="EMBL" id="KKM60793.1"/>
    </source>
</evidence>
<organism evidence="1">
    <name type="scientific">marine sediment metagenome</name>
    <dbReference type="NCBI Taxonomy" id="412755"/>
    <lineage>
        <taxon>unclassified sequences</taxon>
        <taxon>metagenomes</taxon>
        <taxon>ecological metagenomes</taxon>
    </lineage>
</organism>
<protein>
    <submittedName>
        <fullName evidence="1">Uncharacterized protein</fullName>
    </submittedName>
</protein>
<name>A0A0F9IU20_9ZZZZ</name>
<sequence>MKYKTEKDFCVATTKILLGLAIGTGRKLIAIPEVPWGCFSNEQFDMMLLDVKNLEYLAIEYKLNDLDGLRFQTNRLGSAVGIINAKTSDNTWNIFGYTGEDGQIERIDKVIFQMRCYSWTGIYEREKSMVYYWAYKNRKSDLNGGITGGGREGFASVYIRAIKNLHAHYGKLDFMVTHSMLNSGYSVGTGKKYYRQATKN</sequence>
<gene>
    <name evidence="1" type="ORF">LCGC14_1538280</name>
</gene>
<dbReference type="EMBL" id="LAZR01011609">
    <property type="protein sequence ID" value="KKM60793.1"/>
    <property type="molecule type" value="Genomic_DNA"/>
</dbReference>
<comment type="caution">
    <text evidence="1">The sequence shown here is derived from an EMBL/GenBank/DDBJ whole genome shotgun (WGS) entry which is preliminary data.</text>
</comment>
<dbReference type="AlphaFoldDB" id="A0A0F9IU20"/>
<reference evidence="1" key="1">
    <citation type="journal article" date="2015" name="Nature">
        <title>Complex archaea that bridge the gap between prokaryotes and eukaryotes.</title>
        <authorList>
            <person name="Spang A."/>
            <person name="Saw J.H."/>
            <person name="Jorgensen S.L."/>
            <person name="Zaremba-Niedzwiedzka K."/>
            <person name="Martijn J."/>
            <person name="Lind A.E."/>
            <person name="van Eijk R."/>
            <person name="Schleper C."/>
            <person name="Guy L."/>
            <person name="Ettema T.J."/>
        </authorList>
    </citation>
    <scope>NUCLEOTIDE SEQUENCE</scope>
</reference>
<proteinExistence type="predicted"/>